<proteinExistence type="predicted"/>
<dbReference type="SUPFAM" id="SSF53955">
    <property type="entry name" value="Lysozyme-like"/>
    <property type="match status" value="1"/>
</dbReference>
<evidence type="ECO:0008006" key="3">
    <source>
        <dbReference type="Google" id="ProtNLM"/>
    </source>
</evidence>
<evidence type="ECO:0000313" key="1">
    <source>
        <dbReference type="EMBL" id="QKF67308.1"/>
    </source>
</evidence>
<dbReference type="KEGG" id="avp:AVENP_1763"/>
<protein>
    <recommendedName>
        <fullName evidence="3">Glycoside hydrolase family 19 catalytic domain-containing protein</fullName>
    </recommendedName>
</protein>
<keyword evidence="2" id="KW-1185">Reference proteome</keyword>
<dbReference type="AlphaFoldDB" id="A0AAE7B8B9"/>
<accession>A0AAE7B8B9</accession>
<gene>
    <name evidence="1" type="ORF">AVENP_1763</name>
</gene>
<reference evidence="1 2" key="1">
    <citation type="submission" date="2020-05" db="EMBL/GenBank/DDBJ databases">
        <title>Complete genome sequencing of Campylobacter and Arcobacter type strains.</title>
        <authorList>
            <person name="Miller W.G."/>
            <person name="Yee E."/>
        </authorList>
    </citation>
    <scope>NUCLEOTIDE SEQUENCE [LARGE SCALE GENOMIC DNA]</scope>
    <source>
        <strain evidence="1 2">LMG 26156</strain>
    </source>
</reference>
<dbReference type="RefSeq" id="WP_128358122.1">
    <property type="nucleotide sequence ID" value="NZ_CP053840.1"/>
</dbReference>
<dbReference type="InterPro" id="IPR023346">
    <property type="entry name" value="Lysozyme-like_dom_sf"/>
</dbReference>
<name>A0AAE7B8B9_9BACT</name>
<dbReference type="EMBL" id="CP053840">
    <property type="protein sequence ID" value="QKF67308.1"/>
    <property type="molecule type" value="Genomic_DNA"/>
</dbReference>
<dbReference type="Gene3D" id="1.10.530.10">
    <property type="match status" value="1"/>
</dbReference>
<dbReference type="Proteomes" id="UP000503482">
    <property type="component" value="Chromosome"/>
</dbReference>
<evidence type="ECO:0000313" key="2">
    <source>
        <dbReference type="Proteomes" id="UP000503482"/>
    </source>
</evidence>
<organism evidence="1 2">
    <name type="scientific">Arcobacter venerupis</name>
    <dbReference type="NCBI Taxonomy" id="1054033"/>
    <lineage>
        <taxon>Bacteria</taxon>
        <taxon>Pseudomonadati</taxon>
        <taxon>Campylobacterota</taxon>
        <taxon>Epsilonproteobacteria</taxon>
        <taxon>Campylobacterales</taxon>
        <taxon>Arcobacteraceae</taxon>
        <taxon>Arcobacter</taxon>
    </lineage>
</organism>
<sequence length="304" mass="35213">MYYEKVEERIKNLSFFAECKTIADFPQSDEVYHFNPIGLVGVFGNRSKCYCNRDFTVDEVKEIVKDLRDKEKDTKGNYDLFTIKTSIPEADKTYARFTEELNKTFTKYKVNICLRKIHFLAQVYHETNRFRSSEEEGKTSYLQNKSYYPFYGRGLMQLTWKGSSGSGRTGYKQYFDYLKRTDYESNYSEVGSEINLVFDSAGWFWEQGKTLSNSNIGTWNAPSFAGTVGLAVGKENASSEKQIISYGNNSKKYGTINLNLLADNNWIDTISWLVNGGANGFEERRNYLKEIKEIMNYENCINKN</sequence>